<dbReference type="InterPro" id="IPR027417">
    <property type="entry name" value="P-loop_NTPase"/>
</dbReference>
<keyword evidence="2" id="KW-0813">Transport</keyword>
<evidence type="ECO:0000256" key="12">
    <source>
        <dbReference type="SAM" id="MobiDB-lite"/>
    </source>
</evidence>
<accession>A0A1H8KV12</accession>
<evidence type="ECO:0000256" key="9">
    <source>
        <dbReference type="ARBA" id="ARBA00041133"/>
    </source>
</evidence>
<keyword evidence="5 14" id="KW-0067">ATP-binding</keyword>
<dbReference type="Gene3D" id="2.40.50.100">
    <property type="match status" value="1"/>
</dbReference>
<dbReference type="AlphaFoldDB" id="A0A1H8KV12"/>
<comment type="similarity">
    <text evidence="6">Belongs to the ABC transporter superfamily. Sulfate/tungstate importer (TC 3.A.1.6) family.</text>
</comment>
<comment type="catalytic activity">
    <reaction evidence="10">
        <text>tungstate(in) + ATP + H2O = tungstate(out) + ADP + phosphate + H(+)</text>
        <dbReference type="Rhea" id="RHEA:35027"/>
        <dbReference type="ChEBI" id="CHEBI:15377"/>
        <dbReference type="ChEBI" id="CHEBI:15378"/>
        <dbReference type="ChEBI" id="CHEBI:30616"/>
        <dbReference type="ChEBI" id="CHEBI:43474"/>
        <dbReference type="ChEBI" id="CHEBI:46502"/>
        <dbReference type="ChEBI" id="CHEBI:456216"/>
        <dbReference type="EC" id="7.3.2.6"/>
    </reaction>
</comment>
<evidence type="ECO:0000256" key="4">
    <source>
        <dbReference type="ARBA" id="ARBA00022741"/>
    </source>
</evidence>
<dbReference type="GO" id="GO:1901238">
    <property type="term" value="F:ABC-type tungstate transporter activity"/>
    <property type="evidence" value="ECO:0007669"/>
    <property type="project" value="UniProtKB-EC"/>
</dbReference>
<comment type="subunit">
    <text evidence="7">The complex is composed of two ATP-binding proteins (WtpC), two transmembrane proteins (WtpB) and a solute-binding protein (WtpA).</text>
</comment>
<feature type="domain" description="ABC transporter" evidence="13">
    <location>
        <begin position="8"/>
        <end position="237"/>
    </location>
</feature>
<protein>
    <recommendedName>
        <fullName evidence="9">Molybdate/tungstate import ATP-binding protein WtpC</fullName>
        <ecNumber evidence="8">7.3.2.6</ecNumber>
    </recommendedName>
</protein>
<dbReference type="PROSITE" id="PS50893">
    <property type="entry name" value="ABC_TRANSPORTER_2"/>
    <property type="match status" value="1"/>
</dbReference>
<proteinExistence type="inferred from homology"/>
<evidence type="ECO:0000256" key="6">
    <source>
        <dbReference type="ARBA" id="ARBA00038307"/>
    </source>
</evidence>
<dbReference type="PANTHER" id="PTHR42781">
    <property type="entry name" value="SPERMIDINE/PUTRESCINE IMPORT ATP-BINDING PROTEIN POTA"/>
    <property type="match status" value="1"/>
</dbReference>
<dbReference type="Gene3D" id="2.40.50.140">
    <property type="entry name" value="Nucleic acid-binding proteins"/>
    <property type="match status" value="1"/>
</dbReference>
<feature type="region of interest" description="Disordered" evidence="12">
    <location>
        <begin position="286"/>
        <end position="308"/>
    </location>
</feature>
<dbReference type="GO" id="GO:0016887">
    <property type="term" value="F:ATP hydrolysis activity"/>
    <property type="evidence" value="ECO:0007669"/>
    <property type="project" value="InterPro"/>
</dbReference>
<evidence type="ECO:0000313" key="14">
    <source>
        <dbReference type="EMBL" id="SEN96723.1"/>
    </source>
</evidence>
<evidence type="ECO:0000256" key="8">
    <source>
        <dbReference type="ARBA" id="ARBA00039025"/>
    </source>
</evidence>
<keyword evidence="15" id="KW-1185">Reference proteome</keyword>
<organism evidence="14 15">
    <name type="scientific">Halorientalis persicus</name>
    <dbReference type="NCBI Taxonomy" id="1367881"/>
    <lineage>
        <taxon>Archaea</taxon>
        <taxon>Methanobacteriati</taxon>
        <taxon>Methanobacteriota</taxon>
        <taxon>Stenosarchaea group</taxon>
        <taxon>Halobacteria</taxon>
        <taxon>Halobacteriales</taxon>
        <taxon>Haloarculaceae</taxon>
        <taxon>Halorientalis</taxon>
    </lineage>
</organism>
<dbReference type="SMART" id="SM00382">
    <property type="entry name" value="AAA"/>
    <property type="match status" value="1"/>
</dbReference>
<dbReference type="Pfam" id="PF00005">
    <property type="entry name" value="ABC_tran"/>
    <property type="match status" value="1"/>
</dbReference>
<dbReference type="InterPro" id="IPR012340">
    <property type="entry name" value="NA-bd_OB-fold"/>
</dbReference>
<gene>
    <name evidence="14" type="ORF">SAMN05216388_1006200</name>
</gene>
<evidence type="ECO:0000256" key="10">
    <source>
        <dbReference type="ARBA" id="ARBA00047936"/>
    </source>
</evidence>
<evidence type="ECO:0000256" key="1">
    <source>
        <dbReference type="ARBA" id="ARBA00004202"/>
    </source>
</evidence>
<dbReference type="InterPro" id="IPR050093">
    <property type="entry name" value="ABC_SmlMolc_Importer"/>
</dbReference>
<dbReference type="OrthoDB" id="18368at2157"/>
<dbReference type="SUPFAM" id="SSF52540">
    <property type="entry name" value="P-loop containing nucleoside triphosphate hydrolases"/>
    <property type="match status" value="1"/>
</dbReference>
<dbReference type="GO" id="GO:0005524">
    <property type="term" value="F:ATP binding"/>
    <property type="evidence" value="ECO:0007669"/>
    <property type="project" value="UniProtKB-KW"/>
</dbReference>
<dbReference type="EC" id="7.3.2.6" evidence="8"/>
<dbReference type="PANTHER" id="PTHR42781:SF4">
    <property type="entry name" value="SPERMIDINE_PUTRESCINE IMPORT ATP-BINDING PROTEIN POTA"/>
    <property type="match status" value="1"/>
</dbReference>
<dbReference type="PROSITE" id="PS00211">
    <property type="entry name" value="ABC_TRANSPORTER_1"/>
    <property type="match status" value="1"/>
</dbReference>
<dbReference type="GO" id="GO:0043190">
    <property type="term" value="C:ATP-binding cassette (ABC) transporter complex"/>
    <property type="evidence" value="ECO:0007669"/>
    <property type="project" value="InterPro"/>
</dbReference>
<evidence type="ECO:0000259" key="13">
    <source>
        <dbReference type="PROSITE" id="PS50893"/>
    </source>
</evidence>
<dbReference type="Pfam" id="PF08402">
    <property type="entry name" value="TOBE_2"/>
    <property type="match status" value="1"/>
</dbReference>
<evidence type="ECO:0000256" key="3">
    <source>
        <dbReference type="ARBA" id="ARBA00022505"/>
    </source>
</evidence>
<dbReference type="Gene3D" id="3.40.50.300">
    <property type="entry name" value="P-loop containing nucleotide triphosphate hydrolases"/>
    <property type="match status" value="1"/>
</dbReference>
<evidence type="ECO:0000313" key="15">
    <source>
        <dbReference type="Proteomes" id="UP000198775"/>
    </source>
</evidence>
<dbReference type="SUPFAM" id="SSF50331">
    <property type="entry name" value="MOP-like"/>
    <property type="match status" value="1"/>
</dbReference>
<keyword evidence="4" id="KW-0547">Nucleotide-binding</keyword>
<dbReference type="InterPro" id="IPR013611">
    <property type="entry name" value="Transp-assoc_OB_typ2"/>
</dbReference>
<evidence type="ECO:0000256" key="2">
    <source>
        <dbReference type="ARBA" id="ARBA00022448"/>
    </source>
</evidence>
<dbReference type="EMBL" id="FOCX01000006">
    <property type="protein sequence ID" value="SEN96723.1"/>
    <property type="molecule type" value="Genomic_DNA"/>
</dbReference>
<dbReference type="FunFam" id="3.40.50.300:FF:000425">
    <property type="entry name" value="Probable ABC transporter, ATP-binding subunit"/>
    <property type="match status" value="1"/>
</dbReference>
<evidence type="ECO:0000256" key="11">
    <source>
        <dbReference type="ARBA" id="ARBA00057369"/>
    </source>
</evidence>
<dbReference type="InterPro" id="IPR017871">
    <property type="entry name" value="ABC_transporter-like_CS"/>
</dbReference>
<comment type="function">
    <text evidence="11">Part of the ABC transporter complex WtpABC involved in molybdate/tungstate import. Responsible for energy coupling to the transport system.</text>
</comment>
<evidence type="ECO:0000256" key="5">
    <source>
        <dbReference type="ARBA" id="ARBA00022840"/>
    </source>
</evidence>
<comment type="subcellular location">
    <subcellularLocation>
        <location evidence="1">Cell membrane</location>
        <topology evidence="1">Peripheral membrane protein</topology>
    </subcellularLocation>
</comment>
<dbReference type="Proteomes" id="UP000198775">
    <property type="component" value="Unassembled WGS sequence"/>
</dbReference>
<dbReference type="InterPro" id="IPR003593">
    <property type="entry name" value="AAA+_ATPase"/>
</dbReference>
<evidence type="ECO:0000256" key="7">
    <source>
        <dbReference type="ARBA" id="ARBA00038781"/>
    </source>
</evidence>
<dbReference type="InterPro" id="IPR003439">
    <property type="entry name" value="ABC_transporter-like_ATP-bd"/>
</dbReference>
<dbReference type="RefSeq" id="WP_092659219.1">
    <property type="nucleotide sequence ID" value="NZ_FOCX01000006.1"/>
</dbReference>
<name>A0A1H8KV12_9EURY</name>
<sequence>MTDSDGGVDVDGLTVRFGDVAALADVSLSTDDGEFFTLVGPSGCGKTTLLRTVAGLETPTAGRVRIDGRDATDEPPEQRGVGVVFQNYALFPHMTARENVAYGLQFHDLPEPDGERVAELLDLVDLAGVADREPDQLSGGQQQRIALARALAPKPDVLLLDEPLSALDASLRKRLRVQIRSIQRDLDITTIYVTHDQAEALAISDRLAVVRDGRIEQVGTPEQVYREPGTRFVAEFVGDNNVFDGVVTEAGDRIAVDGTATLPLPGEADATAGASATVSVRPEAISVHDGDGQHPDGNGSTVGGREAGTVTRSAAVETVEYLGDAYRVHCRWNDQPVTVKTDSTSPPEGTVSLGFHPDAVHVLSNGARATATGGDR</sequence>
<keyword evidence="3" id="KW-0500">Molybdenum</keyword>
<dbReference type="InterPro" id="IPR008995">
    <property type="entry name" value="Mo/tungstate-bd_C_term_dom"/>
</dbReference>
<reference evidence="15" key="1">
    <citation type="submission" date="2016-10" db="EMBL/GenBank/DDBJ databases">
        <authorList>
            <person name="Varghese N."/>
            <person name="Submissions S."/>
        </authorList>
    </citation>
    <scope>NUCLEOTIDE SEQUENCE [LARGE SCALE GENOMIC DNA]</scope>
    <source>
        <strain evidence="15">IBRC-M 10043</strain>
    </source>
</reference>